<evidence type="ECO:0000256" key="4">
    <source>
        <dbReference type="ARBA" id="ARBA00023239"/>
    </source>
</evidence>
<dbReference type="AlphaFoldDB" id="A0A841GHZ4"/>
<feature type="binding site" evidence="6">
    <location>
        <begin position="132"/>
        <end position="134"/>
    </location>
    <ligand>
        <name>substrate</name>
    </ligand>
</feature>
<evidence type="ECO:0000313" key="8">
    <source>
        <dbReference type="Proteomes" id="UP000555828"/>
    </source>
</evidence>
<feature type="active site" description="Proton donor" evidence="6">
    <location>
        <position position="21"/>
    </location>
</feature>
<proteinExistence type="inferred from homology"/>
<protein>
    <recommendedName>
        <fullName evidence="6">Pseudouridine-5'-phosphate glycosidase</fullName>
        <shortName evidence="6">PsiMP glycosidase</shortName>
        <ecNumber evidence="6">4.2.1.70</ecNumber>
    </recommendedName>
</protein>
<evidence type="ECO:0000256" key="2">
    <source>
        <dbReference type="ARBA" id="ARBA00022801"/>
    </source>
</evidence>
<dbReference type="RefSeq" id="WP_184618725.1">
    <property type="nucleotide sequence ID" value="NZ_JACHEX010000001.1"/>
</dbReference>
<dbReference type="GO" id="GO:0004730">
    <property type="term" value="F:pseudouridylate synthase activity"/>
    <property type="evidence" value="ECO:0007669"/>
    <property type="project" value="UniProtKB-UniRule"/>
</dbReference>
<feature type="binding site" evidence="6">
    <location>
        <position position="101"/>
    </location>
    <ligand>
        <name>substrate</name>
    </ligand>
</feature>
<keyword evidence="3 6" id="KW-0464">Manganese</keyword>
<accession>A0A841GHZ4</accession>
<dbReference type="HAMAP" id="MF_01876">
    <property type="entry name" value="PsiMP_glycosidase"/>
    <property type="match status" value="1"/>
</dbReference>
<dbReference type="GO" id="GO:0005737">
    <property type="term" value="C:cytoplasm"/>
    <property type="evidence" value="ECO:0007669"/>
    <property type="project" value="TreeGrafter"/>
</dbReference>
<dbReference type="GO" id="GO:0046113">
    <property type="term" value="P:nucleobase catabolic process"/>
    <property type="evidence" value="ECO:0007669"/>
    <property type="project" value="UniProtKB-UniRule"/>
</dbReference>
<dbReference type="EC" id="4.2.1.70" evidence="6"/>
<dbReference type="InterPro" id="IPR022830">
    <property type="entry name" value="Indigdn_synthA-like"/>
</dbReference>
<dbReference type="PANTHER" id="PTHR42909:SF1">
    <property type="entry name" value="CARBOHYDRATE KINASE PFKB DOMAIN-CONTAINING PROTEIN"/>
    <property type="match status" value="1"/>
</dbReference>
<keyword evidence="4 6" id="KW-0456">Lyase</keyword>
<comment type="cofactor">
    <cofactor evidence="6">
        <name>Mn(2+)</name>
        <dbReference type="ChEBI" id="CHEBI:29035"/>
    </cofactor>
    <text evidence="6">Binds 1 Mn(2+) ion per subunit.</text>
</comment>
<comment type="catalytic activity">
    <reaction evidence="6">
        <text>D-ribose 5-phosphate + uracil = psi-UMP + H2O</text>
        <dbReference type="Rhea" id="RHEA:18337"/>
        <dbReference type="ChEBI" id="CHEBI:15377"/>
        <dbReference type="ChEBI" id="CHEBI:17568"/>
        <dbReference type="ChEBI" id="CHEBI:58380"/>
        <dbReference type="ChEBI" id="CHEBI:78346"/>
        <dbReference type="EC" id="4.2.1.70"/>
    </reaction>
</comment>
<organism evidence="7 8">
    <name type="scientific">Thermosipho japonicus</name>
    <dbReference type="NCBI Taxonomy" id="90323"/>
    <lineage>
        <taxon>Bacteria</taxon>
        <taxon>Thermotogati</taxon>
        <taxon>Thermotogota</taxon>
        <taxon>Thermotogae</taxon>
        <taxon>Thermotogales</taxon>
        <taxon>Fervidobacteriaceae</taxon>
        <taxon>Thermosipho</taxon>
    </lineage>
</organism>
<feature type="binding site" evidence="6">
    <location>
        <position position="81"/>
    </location>
    <ligand>
        <name>substrate</name>
    </ligand>
</feature>
<feature type="active site" description="Nucleophile" evidence="6">
    <location>
        <position position="151"/>
    </location>
</feature>
<comment type="function">
    <text evidence="6">Catalyzes the reversible cleavage of pseudouridine 5'-phosphate (PsiMP) to ribose 5-phosphate and uracil. Functions biologically in the cleavage direction, as part of a pseudouridine degradation pathway.</text>
</comment>
<dbReference type="InterPro" id="IPR007342">
    <property type="entry name" value="PsuG"/>
</dbReference>
<dbReference type="SUPFAM" id="SSF110581">
    <property type="entry name" value="Indigoidine synthase A-like"/>
    <property type="match status" value="1"/>
</dbReference>
<comment type="similarity">
    <text evidence="6">Belongs to the pseudouridine-5'-phosphate glycosidase family.</text>
</comment>
<dbReference type="Proteomes" id="UP000555828">
    <property type="component" value="Unassembled WGS sequence"/>
</dbReference>
<keyword evidence="8" id="KW-1185">Reference proteome</keyword>
<dbReference type="PANTHER" id="PTHR42909">
    <property type="entry name" value="ZGC:136858"/>
    <property type="match status" value="1"/>
</dbReference>
<dbReference type="Pfam" id="PF04227">
    <property type="entry name" value="Indigoidine_A"/>
    <property type="match status" value="1"/>
</dbReference>
<comment type="caution">
    <text evidence="7">The sequence shown here is derived from an EMBL/GenBank/DDBJ whole genome shotgun (WGS) entry which is preliminary data.</text>
</comment>
<comment type="subunit">
    <text evidence="6">Homotrimer.</text>
</comment>
<dbReference type="GO" id="GO:0046872">
    <property type="term" value="F:metal ion binding"/>
    <property type="evidence" value="ECO:0007669"/>
    <property type="project" value="UniProtKB-KW"/>
</dbReference>
<evidence type="ECO:0000256" key="5">
    <source>
        <dbReference type="ARBA" id="ARBA00023295"/>
    </source>
</evidence>
<dbReference type="Gene3D" id="3.40.1790.10">
    <property type="entry name" value="Indigoidine synthase domain"/>
    <property type="match status" value="1"/>
</dbReference>
<evidence type="ECO:0000313" key="7">
    <source>
        <dbReference type="EMBL" id="MBB6061987.1"/>
    </source>
</evidence>
<evidence type="ECO:0000256" key="6">
    <source>
        <dbReference type="HAMAP-Rule" id="MF_01876"/>
    </source>
</evidence>
<dbReference type="GO" id="GO:0016798">
    <property type="term" value="F:hydrolase activity, acting on glycosyl bonds"/>
    <property type="evidence" value="ECO:0007669"/>
    <property type="project" value="UniProtKB-KW"/>
</dbReference>
<gene>
    <name evidence="6" type="primary">psuG</name>
    <name evidence="7" type="ORF">HNP65_000409</name>
</gene>
<name>A0A841GHZ4_9BACT</name>
<keyword evidence="1 6" id="KW-0479">Metal-binding</keyword>
<sequence>MIISEKVQNALEENKPIVALESTVIAHGLPYPENLKVAQDFEEIVYENGCVPATIGILKGKVIVGLSKEQLIELVDDNPIKVGTREISYAIAMKKSAATTVSSTARIANLSGIKVFATGGIGGVHRGDWDVSQDIIELSKTNIIVVSAGCKSILDIKKTLEFLETFQVLTVGYKTEYFPIFYNGLSKEKIYKVESTDEIANIFHEKNKLKLESAILVANPIPEDYVLDNNEIEGYIKIVEKEITEKDIRGKEVTPYMLKRLVELSNGKTLESNIALLKNNVELACKIAQSLKK</sequence>
<evidence type="ECO:0000256" key="1">
    <source>
        <dbReference type="ARBA" id="ARBA00022723"/>
    </source>
</evidence>
<feature type="binding site" evidence="6">
    <location>
        <position position="130"/>
    </location>
    <ligand>
        <name>Mn(2+)</name>
        <dbReference type="ChEBI" id="CHEBI:29035"/>
    </ligand>
</feature>
<reference evidence="7 8" key="1">
    <citation type="submission" date="2020-08" db="EMBL/GenBank/DDBJ databases">
        <title>Genomic Encyclopedia of Type Strains, Phase IV (KMG-IV): sequencing the most valuable type-strain genomes for metagenomic binning, comparative biology and taxonomic classification.</title>
        <authorList>
            <person name="Goeker M."/>
        </authorList>
    </citation>
    <scope>NUCLEOTIDE SEQUENCE [LARGE SCALE GENOMIC DNA]</scope>
    <source>
        <strain evidence="7 8">DSM 13481</strain>
    </source>
</reference>
<keyword evidence="5 6" id="KW-0326">Glycosidase</keyword>
<keyword evidence="2 6" id="KW-0378">Hydrolase</keyword>
<evidence type="ECO:0000256" key="3">
    <source>
        <dbReference type="ARBA" id="ARBA00023211"/>
    </source>
</evidence>
<dbReference type="EMBL" id="JACHEX010000001">
    <property type="protein sequence ID" value="MBB6061987.1"/>
    <property type="molecule type" value="Genomic_DNA"/>
</dbReference>